<accession>A0A8K0CRU7</accession>
<dbReference type="AlphaFoldDB" id="A0A8K0CRU7"/>
<reference evidence="1" key="1">
    <citation type="submission" date="2019-08" db="EMBL/GenBank/DDBJ databases">
        <title>The genome of the North American firefly Photinus pyralis.</title>
        <authorList>
            <consortium name="Photinus pyralis genome working group"/>
            <person name="Fallon T.R."/>
            <person name="Sander Lower S.E."/>
            <person name="Weng J.-K."/>
        </authorList>
    </citation>
    <scope>NUCLEOTIDE SEQUENCE</scope>
    <source>
        <strain evidence="1">TRF0915ILg1</strain>
        <tissue evidence="1">Whole body</tissue>
    </source>
</reference>
<sequence length="63" mass="7232">NQISEVPLGDFGKLKYLKDVYLHGNKLAPEVLEHLGSKYNIRMESEKGRIRLCTPPMVEMDVM</sequence>
<proteinExistence type="predicted"/>
<comment type="caution">
    <text evidence="1">The sequence shown here is derived from an EMBL/GenBank/DDBJ whole genome shotgun (WGS) entry which is preliminary data.</text>
</comment>
<evidence type="ECO:0000313" key="1">
    <source>
        <dbReference type="EMBL" id="KAF2888505.1"/>
    </source>
</evidence>
<evidence type="ECO:0000313" key="2">
    <source>
        <dbReference type="Proteomes" id="UP000801492"/>
    </source>
</evidence>
<name>A0A8K0CRU7_IGNLU</name>
<dbReference type="EMBL" id="VTPC01076603">
    <property type="protein sequence ID" value="KAF2888505.1"/>
    <property type="molecule type" value="Genomic_DNA"/>
</dbReference>
<keyword evidence="2" id="KW-1185">Reference proteome</keyword>
<feature type="non-terminal residue" evidence="1">
    <location>
        <position position="1"/>
    </location>
</feature>
<protein>
    <submittedName>
        <fullName evidence="1">Uncharacterized protein</fullName>
    </submittedName>
</protein>
<organism evidence="1 2">
    <name type="scientific">Ignelater luminosus</name>
    <name type="common">Cucubano</name>
    <name type="synonym">Pyrophorus luminosus</name>
    <dbReference type="NCBI Taxonomy" id="2038154"/>
    <lineage>
        <taxon>Eukaryota</taxon>
        <taxon>Metazoa</taxon>
        <taxon>Ecdysozoa</taxon>
        <taxon>Arthropoda</taxon>
        <taxon>Hexapoda</taxon>
        <taxon>Insecta</taxon>
        <taxon>Pterygota</taxon>
        <taxon>Neoptera</taxon>
        <taxon>Endopterygota</taxon>
        <taxon>Coleoptera</taxon>
        <taxon>Polyphaga</taxon>
        <taxon>Elateriformia</taxon>
        <taxon>Elateroidea</taxon>
        <taxon>Elateridae</taxon>
        <taxon>Agrypninae</taxon>
        <taxon>Pyrophorini</taxon>
        <taxon>Ignelater</taxon>
    </lineage>
</organism>
<dbReference type="Proteomes" id="UP000801492">
    <property type="component" value="Unassembled WGS sequence"/>
</dbReference>
<gene>
    <name evidence="1" type="ORF">ILUMI_17668</name>
</gene>